<dbReference type="VEuPathDB" id="PiroplasmaDB:BEWA_015980"/>
<comment type="caution">
    <text evidence="2">The sequence shown here is derived from an EMBL/GenBank/DDBJ whole genome shotgun (WGS) entry which is preliminary data.</text>
</comment>
<dbReference type="AlphaFoldDB" id="L1LC59"/>
<evidence type="ECO:0000313" key="2">
    <source>
        <dbReference type="EMBL" id="EKX73037.1"/>
    </source>
</evidence>
<dbReference type="Proteomes" id="UP000031512">
    <property type="component" value="Unassembled WGS sequence"/>
</dbReference>
<proteinExistence type="predicted"/>
<dbReference type="GeneID" id="15802701"/>
<evidence type="ECO:0000256" key="1">
    <source>
        <dbReference type="SAM" id="MobiDB-lite"/>
    </source>
</evidence>
<name>L1LC59_THEEQ</name>
<accession>L1LC59</accession>
<dbReference type="EMBL" id="ACOU01000004">
    <property type="protein sequence ID" value="EKX73037.1"/>
    <property type="molecule type" value="Genomic_DNA"/>
</dbReference>
<protein>
    <submittedName>
        <fullName evidence="2">Uncharacterized protein</fullName>
    </submittedName>
</protein>
<dbReference type="eggNOG" id="ENOG502QX1T">
    <property type="taxonomic scope" value="Eukaryota"/>
</dbReference>
<keyword evidence="3" id="KW-1185">Reference proteome</keyword>
<reference evidence="2 3" key="1">
    <citation type="journal article" date="2012" name="BMC Genomics">
        <title>Comparative genomic analysis and phylogenetic position of Theileria equi.</title>
        <authorList>
            <person name="Kappmeyer L.S."/>
            <person name="Thiagarajan M."/>
            <person name="Herndon D.R."/>
            <person name="Ramsay J.D."/>
            <person name="Caler E."/>
            <person name="Djikeng A."/>
            <person name="Gillespie J.J."/>
            <person name="Lau A.O."/>
            <person name="Roalson E.H."/>
            <person name="Silva J.C."/>
            <person name="Silva M.G."/>
            <person name="Suarez C.E."/>
            <person name="Ueti M.W."/>
            <person name="Nene V.M."/>
            <person name="Mealey R.H."/>
            <person name="Knowles D.P."/>
            <person name="Brayton K.A."/>
        </authorList>
    </citation>
    <scope>NUCLEOTIDE SEQUENCE [LARGE SCALE GENOMIC DNA]</scope>
    <source>
        <strain evidence="2 3">WA</strain>
    </source>
</reference>
<dbReference type="RefSeq" id="XP_004832489.1">
    <property type="nucleotide sequence ID" value="XM_004832432.1"/>
</dbReference>
<evidence type="ECO:0000313" key="3">
    <source>
        <dbReference type="Proteomes" id="UP000031512"/>
    </source>
</evidence>
<feature type="region of interest" description="Disordered" evidence="1">
    <location>
        <begin position="1"/>
        <end position="24"/>
    </location>
</feature>
<sequence length="858" mass="99587">MGQKRRTNVSRDKDGIKVCDGTPKSPSEVLEPVVYSINSTPEYSQEDKRGSLLIRYLNTVLLKERLLHAETVGYMGNGNKRVYLCKFSENIQNVYGKSCHIYHSYFKASKSKLIGDVFNNEFDSPGNNGLGSIGRNGDFRCQSDSTNSIKSTPANISVDYAHYKKLVNRLTSSENGQSIENQENDSNSYIHDFRYHERINKNYRWLDQDVANYVNTITNPVPPRLWQCLYNKTKKQIFRVCKFLHINLHVAFNSVSLFSSIFCNVTCKTDKQVKSLLNYIFGRVPKDATFMNSLRRNYTKNITDENIAIVASYTSNDIQPSYLCMLYLTAAFCIIISLYQHNTNVRFDLICILYFITFLDTIVCNEESLTKGIKDVRCNFSTGRNICNIASKKDFNGNNSAEEMKYSALDDIYHAESLPCVLTPEEKNELLKRKDAIDDDNFVKSTIYFYTNLIQHKFGVIISELRKGRLLKILDQNLIGSQSSLSHFFLLSAGIGISINRIFRRTDKKPNIPILLLHLLSTSVFLEYTIGNTLFANNSWYTGNRDENDQEQILTITSENHNYTSIEIRNSPESIKAALVLRFCIDVFYFTRSFTDNKFTLSENTIVPDVSNTPNNPDDREILEIMHMYCNTLTNESLLYVRNNYAMIYFIMLQLDWTSHKSGLYAEEDYIRHNELFSTYERYVFTKYGQTLGKILECNSGNKYGKFQLASDELSLMKKFEKHEEFYKKVAISLFSGEEECIDMFKIFFEESLWTDGEMRMDDCCHLEEKSLLHSIHDSISTKLLLRTTYLSYMSILKGNDHEDRYMFSNEVTEIYYPDIRMKYAWNPYDAIYSIEAINTLKELIFRSKLSLLETWNR</sequence>
<dbReference type="KEGG" id="beq:BEWA_015980"/>
<organism evidence="2 3">
    <name type="scientific">Theileria equi strain WA</name>
    <dbReference type="NCBI Taxonomy" id="1537102"/>
    <lineage>
        <taxon>Eukaryota</taxon>
        <taxon>Sar</taxon>
        <taxon>Alveolata</taxon>
        <taxon>Apicomplexa</taxon>
        <taxon>Aconoidasida</taxon>
        <taxon>Piroplasmida</taxon>
        <taxon>Theileriidae</taxon>
        <taxon>Theileria</taxon>
    </lineage>
</organism>
<gene>
    <name evidence="2" type="ORF">BEWA_015980</name>
</gene>